<gene>
    <name evidence="1" type="ORF">METZ01_LOCUS12335</name>
</gene>
<organism evidence="1">
    <name type="scientific">marine metagenome</name>
    <dbReference type="NCBI Taxonomy" id="408172"/>
    <lineage>
        <taxon>unclassified sequences</taxon>
        <taxon>metagenomes</taxon>
        <taxon>ecological metagenomes</taxon>
    </lineage>
</organism>
<dbReference type="EMBL" id="UINC01000681">
    <property type="protein sequence ID" value="SUZ59481.1"/>
    <property type="molecule type" value="Genomic_DNA"/>
</dbReference>
<protein>
    <recommendedName>
        <fullName evidence="2">Neck protein</fullName>
    </recommendedName>
</protein>
<dbReference type="AlphaFoldDB" id="A0A381NXY3"/>
<evidence type="ECO:0000313" key="1">
    <source>
        <dbReference type="EMBL" id="SUZ59481.1"/>
    </source>
</evidence>
<reference evidence="1" key="1">
    <citation type="submission" date="2018-05" db="EMBL/GenBank/DDBJ databases">
        <authorList>
            <person name="Lanie J.A."/>
            <person name="Ng W.-L."/>
            <person name="Kazmierczak K.M."/>
            <person name="Andrzejewski T.M."/>
            <person name="Davidsen T.M."/>
            <person name="Wayne K.J."/>
            <person name="Tettelin H."/>
            <person name="Glass J.I."/>
            <person name="Rusch D."/>
            <person name="Podicherti R."/>
            <person name="Tsui H.-C.T."/>
            <person name="Winkler M.E."/>
        </authorList>
    </citation>
    <scope>NUCLEOTIDE SEQUENCE</scope>
</reference>
<name>A0A381NXY3_9ZZZZ</name>
<proteinExistence type="predicted"/>
<accession>A0A381NXY3</accession>
<sequence>MAVSTRPQLIDYCKRRLGHPVTELNLDDDQISDRIDDAIEFFQEYHFDGVEKVFLKHTLDADDIENEYIDIADPVISVLRVLPIPNFNAFQTGFFNEEYQLRLNDLENFSGSTLINWAMTQTNFSLVEHLFSIQPTMMFNRKQNKMYLETDWAGKFSVGSILVVEAYRALDPATYPEVYNDAFLKKYATALLKQQWGSNLKKFTGVTLPGGITLDGQTIYTEATEEITKIEDEMNMKHELPPDGMIG</sequence>
<evidence type="ECO:0008006" key="2">
    <source>
        <dbReference type="Google" id="ProtNLM"/>
    </source>
</evidence>